<dbReference type="AlphaFoldDB" id="A0A2S4UE13"/>
<feature type="non-terminal residue" evidence="2">
    <location>
        <position position="1"/>
    </location>
</feature>
<protein>
    <submittedName>
        <fullName evidence="2">Uncharacterized protein</fullName>
    </submittedName>
</protein>
<keyword evidence="3" id="KW-1185">Reference proteome</keyword>
<name>A0A2S4UE13_9BASI</name>
<evidence type="ECO:0000313" key="2">
    <source>
        <dbReference type="EMBL" id="POV95490.1"/>
    </source>
</evidence>
<dbReference type="VEuPathDB" id="FungiDB:PSTT_16223"/>
<reference evidence="2" key="1">
    <citation type="submission" date="2017-12" db="EMBL/GenBank/DDBJ databases">
        <title>Gene loss provides genomic basis for host adaptation in cereal stripe rust fungi.</title>
        <authorList>
            <person name="Xia C."/>
        </authorList>
    </citation>
    <scope>NUCLEOTIDE SEQUENCE [LARGE SCALE GENOMIC DNA]</scope>
    <source>
        <strain evidence="2">93-210</strain>
    </source>
</reference>
<comment type="caution">
    <text evidence="2">The sequence shown here is derived from an EMBL/GenBank/DDBJ whole genome shotgun (WGS) entry which is preliminary data.</text>
</comment>
<dbReference type="VEuPathDB" id="FungiDB:PSHT_15422"/>
<gene>
    <name evidence="2" type="ORF">PSTT_16223</name>
</gene>
<evidence type="ECO:0000256" key="1">
    <source>
        <dbReference type="SAM" id="SignalP"/>
    </source>
</evidence>
<accession>A0A2S4UE13</accession>
<proteinExistence type="predicted"/>
<organism evidence="2 3">
    <name type="scientific">Puccinia striiformis</name>
    <dbReference type="NCBI Taxonomy" id="27350"/>
    <lineage>
        <taxon>Eukaryota</taxon>
        <taxon>Fungi</taxon>
        <taxon>Dikarya</taxon>
        <taxon>Basidiomycota</taxon>
        <taxon>Pucciniomycotina</taxon>
        <taxon>Pucciniomycetes</taxon>
        <taxon>Pucciniales</taxon>
        <taxon>Pucciniaceae</taxon>
        <taxon>Puccinia</taxon>
    </lineage>
</organism>
<dbReference type="Proteomes" id="UP000239156">
    <property type="component" value="Unassembled WGS sequence"/>
</dbReference>
<feature type="signal peptide" evidence="1">
    <location>
        <begin position="1"/>
        <end position="24"/>
    </location>
</feature>
<keyword evidence="1" id="KW-0732">Signal</keyword>
<sequence>NNSYDMHYLTSIAVLLAACGLVRSFGCPPDRIFGFCGLIQEKNQGGDGNWYSMPYTGTVGVYNDCDKTVSLARACGDESFAKRVYQAASKTAGIPDDGNLKRHCTLTRL</sequence>
<dbReference type="EMBL" id="PKSL01000342">
    <property type="protein sequence ID" value="POV95490.1"/>
    <property type="molecule type" value="Genomic_DNA"/>
</dbReference>
<feature type="chain" id="PRO_5015522933" evidence="1">
    <location>
        <begin position="25"/>
        <end position="109"/>
    </location>
</feature>
<evidence type="ECO:0000313" key="3">
    <source>
        <dbReference type="Proteomes" id="UP000239156"/>
    </source>
</evidence>